<comment type="caution">
    <text evidence="1">The sequence shown here is derived from an EMBL/GenBank/DDBJ whole genome shotgun (WGS) entry which is preliminary data.</text>
</comment>
<gene>
    <name evidence="1" type="ORF">S01H4_34998</name>
</gene>
<protein>
    <submittedName>
        <fullName evidence="1">Uncharacterized protein</fullName>
    </submittedName>
</protein>
<accession>X1AU28</accession>
<sequence>FDTPHTITVKALHSRTITFAGKSVLFAEWAVMTLGL</sequence>
<evidence type="ECO:0000313" key="1">
    <source>
        <dbReference type="EMBL" id="GAG75788.1"/>
    </source>
</evidence>
<dbReference type="AlphaFoldDB" id="X1AU28"/>
<feature type="non-terminal residue" evidence="1">
    <location>
        <position position="1"/>
    </location>
</feature>
<reference evidence="1" key="1">
    <citation type="journal article" date="2014" name="Front. Microbiol.">
        <title>High frequency of phylogenetically diverse reductive dehalogenase-homologous genes in deep subseafloor sedimentary metagenomes.</title>
        <authorList>
            <person name="Kawai M."/>
            <person name="Futagami T."/>
            <person name="Toyoda A."/>
            <person name="Takaki Y."/>
            <person name="Nishi S."/>
            <person name="Hori S."/>
            <person name="Arai W."/>
            <person name="Tsubouchi T."/>
            <person name="Morono Y."/>
            <person name="Uchiyama I."/>
            <person name="Ito T."/>
            <person name="Fujiyama A."/>
            <person name="Inagaki F."/>
            <person name="Takami H."/>
        </authorList>
    </citation>
    <scope>NUCLEOTIDE SEQUENCE</scope>
    <source>
        <strain evidence="1">Expedition CK06-06</strain>
    </source>
</reference>
<proteinExistence type="predicted"/>
<dbReference type="EMBL" id="BART01018555">
    <property type="protein sequence ID" value="GAG75788.1"/>
    <property type="molecule type" value="Genomic_DNA"/>
</dbReference>
<organism evidence="1">
    <name type="scientific">marine sediment metagenome</name>
    <dbReference type="NCBI Taxonomy" id="412755"/>
    <lineage>
        <taxon>unclassified sequences</taxon>
        <taxon>metagenomes</taxon>
        <taxon>ecological metagenomes</taxon>
    </lineage>
</organism>
<name>X1AU28_9ZZZZ</name>